<evidence type="ECO:0000313" key="5">
    <source>
        <dbReference type="EMBL" id="PJF17343.1"/>
    </source>
</evidence>
<dbReference type="InterPro" id="IPR051624">
    <property type="entry name" value="RMD1/Sad1-interacting"/>
</dbReference>
<reference evidence="5 6" key="1">
    <citation type="submission" date="2016-10" db="EMBL/GenBank/DDBJ databases">
        <title>The genome of Paramicrosporidium saccamoebae is the missing link in understanding Cryptomycota and Microsporidia evolution.</title>
        <authorList>
            <person name="Quandt C.A."/>
            <person name="Beaudet D."/>
            <person name="Corsaro D."/>
            <person name="Michel R."/>
            <person name="Corradi N."/>
            <person name="James T."/>
        </authorList>
    </citation>
    <scope>NUCLEOTIDE SEQUENCE [LARGE SCALE GENOMIC DNA]</scope>
    <source>
        <strain evidence="5 6">KSL3</strain>
    </source>
</reference>
<comment type="similarity">
    <text evidence="1">Belongs to the RMD1/sif2 family.</text>
</comment>
<dbReference type="PANTHER" id="PTHR16255">
    <property type="entry name" value="REQUIRED FOR MEIOTIC NUCLEAR DIVISION PROTEIN 1 HOMOLOG"/>
    <property type="match status" value="1"/>
</dbReference>
<dbReference type="GO" id="GO:0005739">
    <property type="term" value="C:mitochondrion"/>
    <property type="evidence" value="ECO:0007669"/>
    <property type="project" value="UniProtKB-ARBA"/>
</dbReference>
<keyword evidence="6" id="KW-1185">Reference proteome</keyword>
<feature type="domain" description="DUF155" evidence="4">
    <location>
        <begin position="140"/>
        <end position="311"/>
    </location>
</feature>
<sequence>MTNRNKTTAIPIPISDPPSHIPTVLPTSSRPKQRLEPTRTTKKSQKLVVFPDAEVEEEQVDENCIQIVSDEEFPFTSNAPQSFRLKDLRDHCLKMNLTGSVDIKRFDEVLYSPYFIDKEKSELAGKLEDAVASDAPIGEIFVFDYGVVVIWGLDEEDEKKALHRLQPYETDRLSPDDVELESFSFCHNPDKPARLFNDIINLRTGHHLVKLTISHALAQSVKLAYFEELIENTILHTKNIPYELSSTGTIKMSRQDINRQIGELFAMRMNVNLISNVLDTPELFWSFPTLAPLYRAVRGYLEISQRVEVLNQRCAVLSDMLDMLRDHANIMHGETLEWIVIVLIAIEIFIGIAKGLGDVLYSR</sequence>
<dbReference type="EMBL" id="MTSL01000178">
    <property type="protein sequence ID" value="PJF17343.1"/>
    <property type="molecule type" value="Genomic_DNA"/>
</dbReference>
<evidence type="ECO:0000256" key="3">
    <source>
        <dbReference type="SAM" id="Phobius"/>
    </source>
</evidence>
<name>A0A2H9THV5_9FUNG</name>
<dbReference type="OrthoDB" id="18302at2759"/>
<protein>
    <recommendedName>
        <fullName evidence="4">DUF155 domain-containing protein</fullName>
    </recommendedName>
</protein>
<keyword evidence="3" id="KW-0472">Membrane</keyword>
<dbReference type="InterPro" id="IPR003734">
    <property type="entry name" value="DUF155"/>
</dbReference>
<accession>A0A2H9THV5</accession>
<proteinExistence type="inferred from homology"/>
<keyword evidence="3" id="KW-1133">Transmembrane helix</keyword>
<dbReference type="AlphaFoldDB" id="A0A2H9THV5"/>
<feature type="region of interest" description="Disordered" evidence="2">
    <location>
        <begin position="1"/>
        <end position="43"/>
    </location>
</feature>
<evidence type="ECO:0000313" key="6">
    <source>
        <dbReference type="Proteomes" id="UP000240830"/>
    </source>
</evidence>
<dbReference type="Proteomes" id="UP000240830">
    <property type="component" value="Unassembled WGS sequence"/>
</dbReference>
<organism evidence="5 6">
    <name type="scientific">Paramicrosporidium saccamoebae</name>
    <dbReference type="NCBI Taxonomy" id="1246581"/>
    <lineage>
        <taxon>Eukaryota</taxon>
        <taxon>Fungi</taxon>
        <taxon>Fungi incertae sedis</taxon>
        <taxon>Cryptomycota</taxon>
        <taxon>Cryptomycota incertae sedis</taxon>
        <taxon>Paramicrosporidium</taxon>
    </lineage>
</organism>
<keyword evidence="3" id="KW-0812">Transmembrane</keyword>
<dbReference type="Pfam" id="PF02582">
    <property type="entry name" value="DUF155"/>
    <property type="match status" value="1"/>
</dbReference>
<comment type="caution">
    <text evidence="5">The sequence shown here is derived from an EMBL/GenBank/DDBJ whole genome shotgun (WGS) entry which is preliminary data.</text>
</comment>
<evidence type="ECO:0000256" key="2">
    <source>
        <dbReference type="SAM" id="MobiDB-lite"/>
    </source>
</evidence>
<feature type="transmembrane region" description="Helical" evidence="3">
    <location>
        <begin position="338"/>
        <end position="361"/>
    </location>
</feature>
<gene>
    <name evidence="5" type="ORF">PSACC_02843</name>
</gene>
<evidence type="ECO:0000259" key="4">
    <source>
        <dbReference type="Pfam" id="PF02582"/>
    </source>
</evidence>
<evidence type="ECO:0000256" key="1">
    <source>
        <dbReference type="ARBA" id="ARBA00008306"/>
    </source>
</evidence>
<dbReference type="PANTHER" id="PTHR16255:SF15">
    <property type="entry name" value="SPORULATION PROTEIN RMD1"/>
    <property type="match status" value="1"/>
</dbReference>